<name>A0A4C1ZRR4_EUMVA</name>
<evidence type="ECO:0000313" key="2">
    <source>
        <dbReference type="EMBL" id="GBP91611.1"/>
    </source>
</evidence>
<feature type="compositionally biased region" description="Basic and acidic residues" evidence="1">
    <location>
        <begin position="1"/>
        <end position="13"/>
    </location>
</feature>
<dbReference type="EMBL" id="BGZK01002188">
    <property type="protein sequence ID" value="GBP91611.1"/>
    <property type="molecule type" value="Genomic_DNA"/>
</dbReference>
<feature type="region of interest" description="Disordered" evidence="1">
    <location>
        <begin position="1"/>
        <end position="24"/>
    </location>
</feature>
<proteinExistence type="predicted"/>
<evidence type="ECO:0000256" key="1">
    <source>
        <dbReference type="SAM" id="MobiDB-lite"/>
    </source>
</evidence>
<organism evidence="2 3">
    <name type="scientific">Eumeta variegata</name>
    <name type="common">Bagworm moth</name>
    <name type="synonym">Eumeta japonica</name>
    <dbReference type="NCBI Taxonomy" id="151549"/>
    <lineage>
        <taxon>Eukaryota</taxon>
        <taxon>Metazoa</taxon>
        <taxon>Ecdysozoa</taxon>
        <taxon>Arthropoda</taxon>
        <taxon>Hexapoda</taxon>
        <taxon>Insecta</taxon>
        <taxon>Pterygota</taxon>
        <taxon>Neoptera</taxon>
        <taxon>Endopterygota</taxon>
        <taxon>Lepidoptera</taxon>
        <taxon>Glossata</taxon>
        <taxon>Ditrysia</taxon>
        <taxon>Tineoidea</taxon>
        <taxon>Psychidae</taxon>
        <taxon>Oiketicinae</taxon>
        <taxon>Eumeta</taxon>
    </lineage>
</organism>
<accession>A0A4C1ZRR4</accession>
<evidence type="ECO:0000313" key="3">
    <source>
        <dbReference type="Proteomes" id="UP000299102"/>
    </source>
</evidence>
<dbReference type="Proteomes" id="UP000299102">
    <property type="component" value="Unassembled WGS sequence"/>
</dbReference>
<sequence>MESRWRPRQDHSHSAGLKRGSMTVPSRSRCLVENTCKGQEFTVRIADQKWLRSRIARMEKVDHDIY</sequence>
<keyword evidence="3" id="KW-1185">Reference proteome</keyword>
<reference evidence="2 3" key="1">
    <citation type="journal article" date="2019" name="Commun. Biol.">
        <title>The bagworm genome reveals a unique fibroin gene that provides high tensile strength.</title>
        <authorList>
            <person name="Kono N."/>
            <person name="Nakamura H."/>
            <person name="Ohtoshi R."/>
            <person name="Tomita M."/>
            <person name="Numata K."/>
            <person name="Arakawa K."/>
        </authorList>
    </citation>
    <scope>NUCLEOTIDE SEQUENCE [LARGE SCALE GENOMIC DNA]</scope>
</reference>
<comment type="caution">
    <text evidence="2">The sequence shown here is derived from an EMBL/GenBank/DDBJ whole genome shotgun (WGS) entry which is preliminary data.</text>
</comment>
<protein>
    <submittedName>
        <fullName evidence="2">Uncharacterized protein</fullName>
    </submittedName>
</protein>
<dbReference type="AlphaFoldDB" id="A0A4C1ZRR4"/>
<gene>
    <name evidence="2" type="ORF">EVAR_98028_1</name>
</gene>